<evidence type="ECO:0000313" key="3">
    <source>
        <dbReference type="EMBL" id="CAG9812129.1"/>
    </source>
</evidence>
<organism evidence="3 4">
    <name type="scientific">Chironomus riparius</name>
    <dbReference type="NCBI Taxonomy" id="315576"/>
    <lineage>
        <taxon>Eukaryota</taxon>
        <taxon>Metazoa</taxon>
        <taxon>Ecdysozoa</taxon>
        <taxon>Arthropoda</taxon>
        <taxon>Hexapoda</taxon>
        <taxon>Insecta</taxon>
        <taxon>Pterygota</taxon>
        <taxon>Neoptera</taxon>
        <taxon>Endopterygota</taxon>
        <taxon>Diptera</taxon>
        <taxon>Nematocera</taxon>
        <taxon>Chironomoidea</taxon>
        <taxon>Chironomidae</taxon>
        <taxon>Chironominae</taxon>
        <taxon>Chironomus</taxon>
    </lineage>
</organism>
<dbReference type="AlphaFoldDB" id="A0A9N9S9W0"/>
<proteinExistence type="predicted"/>
<evidence type="ECO:0000256" key="1">
    <source>
        <dbReference type="SAM" id="Phobius"/>
    </source>
</evidence>
<keyword evidence="1" id="KW-0472">Membrane</keyword>
<protein>
    <recommendedName>
        <fullName evidence="2">Cytochrome b5 heme-binding domain-containing protein</fullName>
    </recommendedName>
</protein>
<dbReference type="Pfam" id="PF00173">
    <property type="entry name" value="Cyt-b5"/>
    <property type="match status" value="1"/>
</dbReference>
<evidence type="ECO:0000259" key="2">
    <source>
        <dbReference type="PROSITE" id="PS50255"/>
    </source>
</evidence>
<dbReference type="InterPro" id="IPR036400">
    <property type="entry name" value="Cyt_B5-like_heme/steroid_sf"/>
</dbReference>
<dbReference type="SUPFAM" id="SSF55856">
    <property type="entry name" value="Cytochrome b5-like heme/steroid binding domain"/>
    <property type="match status" value="1"/>
</dbReference>
<keyword evidence="1" id="KW-1133">Transmembrane helix</keyword>
<accession>A0A9N9S9W0</accession>
<feature type="transmembrane region" description="Helical" evidence="1">
    <location>
        <begin position="246"/>
        <end position="269"/>
    </location>
</feature>
<dbReference type="SMART" id="SM01117">
    <property type="entry name" value="Cyt-b5"/>
    <property type="match status" value="1"/>
</dbReference>
<dbReference type="InterPro" id="IPR053100">
    <property type="entry name" value="Cytochrome_b5-related"/>
</dbReference>
<keyword evidence="1" id="KW-0812">Transmembrane</keyword>
<keyword evidence="4" id="KW-1185">Reference proteome</keyword>
<dbReference type="Gene3D" id="3.10.120.10">
    <property type="entry name" value="Cytochrome b5-like heme/steroid binding domain"/>
    <property type="match status" value="1"/>
</dbReference>
<feature type="domain" description="Cytochrome b5 heme-binding" evidence="2">
    <location>
        <begin position="1"/>
        <end position="95"/>
    </location>
</feature>
<sequence length="438" mass="51010">MDHSSILNKYPTYRDSLIKSYWMYIEGRLMDDNAEGYWRVHNKLYNLDELVKNHPGGEEWISMSKGTDITELFESHHISPTASYLLEKYYIKDADAPRNYNITFDENGFYKTLKRRVITELSTIDTSVIWKSKLTSDIVLCGFFIASIMAAKIENFNIKLLFIILASQFGAWIIPTSHNFNHQRNNWRRFNANFVMLGWRTWRTSHVISHHMYSNSFTDMEITSLEPLVQLLPVHSRSSFEIMCNFMLLPISYVLPFHLGLIFRYLGLFYSKNFKLHWDEILVLLPPTSMFLFGSPTFTLSNLLDILITWNIIIAISSFLFVAMAISGGHHSPSIVHEGDDIKSMDFGIYQMLTTFDRTEANFSIPISILYFGDHVLHHLFPTLDQAILPQLREVLDKTCQEFDVKYIKYGTVKSFFGLLKQMSRTKAKTFKNININD</sequence>
<name>A0A9N9S9W0_9DIPT</name>
<dbReference type="Pfam" id="PF00487">
    <property type="entry name" value="FA_desaturase"/>
    <property type="match status" value="1"/>
</dbReference>
<dbReference type="OrthoDB" id="260519at2759"/>
<reference evidence="3" key="1">
    <citation type="submission" date="2022-01" db="EMBL/GenBank/DDBJ databases">
        <authorList>
            <person name="King R."/>
        </authorList>
    </citation>
    <scope>NUCLEOTIDE SEQUENCE</scope>
</reference>
<dbReference type="PANTHER" id="PTHR16740">
    <property type="entry name" value="CYTOCHROME B5-RELATED PROTEIN-RELATED"/>
    <property type="match status" value="1"/>
</dbReference>
<feature type="transmembrane region" description="Helical" evidence="1">
    <location>
        <begin position="156"/>
        <end position="174"/>
    </location>
</feature>
<gene>
    <name evidence="3" type="ORF">CHIRRI_LOCUS14934</name>
</gene>
<reference evidence="3" key="2">
    <citation type="submission" date="2022-10" db="EMBL/GenBank/DDBJ databases">
        <authorList>
            <consortium name="ENA_rothamsted_submissions"/>
            <consortium name="culmorum"/>
            <person name="King R."/>
        </authorList>
    </citation>
    <scope>NUCLEOTIDE SEQUENCE</scope>
</reference>
<feature type="transmembrane region" description="Helical" evidence="1">
    <location>
        <begin position="306"/>
        <end position="326"/>
    </location>
</feature>
<dbReference type="InterPro" id="IPR001199">
    <property type="entry name" value="Cyt_B5-like_heme/steroid-bd"/>
</dbReference>
<dbReference type="EMBL" id="OU895880">
    <property type="protein sequence ID" value="CAG9812129.1"/>
    <property type="molecule type" value="Genomic_DNA"/>
</dbReference>
<dbReference type="GO" id="GO:0006629">
    <property type="term" value="P:lipid metabolic process"/>
    <property type="evidence" value="ECO:0007669"/>
    <property type="project" value="InterPro"/>
</dbReference>
<dbReference type="Proteomes" id="UP001153620">
    <property type="component" value="Chromosome 4"/>
</dbReference>
<dbReference type="InterPro" id="IPR005804">
    <property type="entry name" value="FA_desaturase_dom"/>
</dbReference>
<feature type="transmembrane region" description="Helical" evidence="1">
    <location>
        <begin position="281"/>
        <end position="300"/>
    </location>
</feature>
<evidence type="ECO:0000313" key="4">
    <source>
        <dbReference type="Proteomes" id="UP001153620"/>
    </source>
</evidence>
<dbReference type="PROSITE" id="PS50255">
    <property type="entry name" value="CYTOCHROME_B5_2"/>
    <property type="match status" value="1"/>
</dbReference>
<dbReference type="PANTHER" id="PTHR16740:SF1">
    <property type="entry name" value="CYTOCHROME B5-RELATED PROTEIN-RELATED"/>
    <property type="match status" value="1"/>
</dbReference>